<feature type="domain" description="Protein kinase" evidence="8">
    <location>
        <begin position="41"/>
        <end position="443"/>
    </location>
</feature>
<dbReference type="InterPro" id="IPR008271">
    <property type="entry name" value="Ser/Thr_kinase_AS"/>
</dbReference>
<dbReference type="Proteomes" id="UP000245946">
    <property type="component" value="Unassembled WGS sequence"/>
</dbReference>
<dbReference type="GeneID" id="37266623"/>
<evidence type="ECO:0000256" key="1">
    <source>
        <dbReference type="ARBA" id="ARBA00012513"/>
    </source>
</evidence>
<dbReference type="GO" id="GO:0005524">
    <property type="term" value="F:ATP binding"/>
    <property type="evidence" value="ECO:0007669"/>
    <property type="project" value="UniProtKB-KW"/>
</dbReference>
<dbReference type="GO" id="GO:0044773">
    <property type="term" value="P:mitotic DNA damage checkpoint signaling"/>
    <property type="evidence" value="ECO:0007669"/>
    <property type="project" value="TreeGrafter"/>
</dbReference>
<evidence type="ECO:0000313" key="10">
    <source>
        <dbReference type="Proteomes" id="UP000245946"/>
    </source>
</evidence>
<evidence type="ECO:0000256" key="5">
    <source>
        <dbReference type="ARBA" id="ARBA00022777"/>
    </source>
</evidence>
<sequence length="455" mass="51204">MCAGAAAAAAWLMRSTLPQEIARIQQEIAIMNESIEGLAEYEVVDKLGEGTFSSVYKAIDLNHYAYDNHPWAGGDDAMLPVDVPRKKVYVALKRIYVTSSPQRILNELELMEELRDCANIAYLITAFRTEDQIVAVMPYSRHRDFREFYRTFPLQDMRCYFRCLFRALEGCHSYGIMHRDVKPANFLYDPASGEGVLCDFGLAERFEPRDWRGKCHHMLPTLDYPHGKVQVNRTVPSSHFNPGGALAKQGPPRSAGVNSMTSSRGIMAPPERIGYLKDDTRPGVRANRAGTRGFRAPEVLLKCVDQTTSLDMWSAGIILLAFLTKRFPLFNSNDDTEALLELMMIFGKKKMTQCALLHNRTLQCNIPTSSMPAGSGLPPNDGYRIPDFITRLNPGIYDVPEGHPDPKAYSKEVTAVIDLARVLLHPDCTRRWTARQALEHPFLAELPNEHLVIDT</sequence>
<evidence type="ECO:0000256" key="6">
    <source>
        <dbReference type="ARBA" id="ARBA00022840"/>
    </source>
</evidence>
<evidence type="ECO:0000256" key="2">
    <source>
        <dbReference type="ARBA" id="ARBA00022527"/>
    </source>
</evidence>
<reference evidence="9 10" key="1">
    <citation type="journal article" date="2018" name="Mol. Biol. Evol.">
        <title>Broad Genomic Sampling Reveals a Smut Pathogenic Ancestry of the Fungal Clade Ustilaginomycotina.</title>
        <authorList>
            <person name="Kijpornyongpan T."/>
            <person name="Mondo S.J."/>
            <person name="Barry K."/>
            <person name="Sandor L."/>
            <person name="Lee J."/>
            <person name="Lipzen A."/>
            <person name="Pangilinan J."/>
            <person name="LaButti K."/>
            <person name="Hainaut M."/>
            <person name="Henrissat B."/>
            <person name="Grigoriev I.V."/>
            <person name="Spatafora J.W."/>
            <person name="Aime M.C."/>
        </authorList>
    </citation>
    <scope>NUCLEOTIDE SEQUENCE [LARGE SCALE GENOMIC DNA]</scope>
    <source>
        <strain evidence="9 10">MCA 4186</strain>
    </source>
</reference>
<evidence type="ECO:0000313" key="9">
    <source>
        <dbReference type="EMBL" id="PWN95903.1"/>
    </source>
</evidence>
<dbReference type="InterPro" id="IPR000719">
    <property type="entry name" value="Prot_kinase_dom"/>
</dbReference>
<evidence type="ECO:0000256" key="3">
    <source>
        <dbReference type="ARBA" id="ARBA00022679"/>
    </source>
</evidence>
<dbReference type="PROSITE" id="PS50011">
    <property type="entry name" value="PROTEIN_KINASE_DOM"/>
    <property type="match status" value="1"/>
</dbReference>
<dbReference type="Gene3D" id="3.30.200.20">
    <property type="entry name" value="Phosphorylase Kinase, domain 1"/>
    <property type="match status" value="1"/>
</dbReference>
<organism evidence="9 10">
    <name type="scientific">Tilletiopsis washingtonensis</name>
    <dbReference type="NCBI Taxonomy" id="58919"/>
    <lineage>
        <taxon>Eukaryota</taxon>
        <taxon>Fungi</taxon>
        <taxon>Dikarya</taxon>
        <taxon>Basidiomycota</taxon>
        <taxon>Ustilaginomycotina</taxon>
        <taxon>Exobasidiomycetes</taxon>
        <taxon>Entylomatales</taxon>
        <taxon>Entylomatales incertae sedis</taxon>
        <taxon>Tilletiopsis</taxon>
    </lineage>
</organism>
<dbReference type="OrthoDB" id="10020333at2759"/>
<dbReference type="Gene3D" id="1.10.510.10">
    <property type="entry name" value="Transferase(Phosphotransferase) domain 1"/>
    <property type="match status" value="1"/>
</dbReference>
<gene>
    <name evidence="9" type="ORF">FA09DRAFT_129924</name>
</gene>
<evidence type="ECO:0000259" key="8">
    <source>
        <dbReference type="PROSITE" id="PS50011"/>
    </source>
</evidence>
<dbReference type="SUPFAM" id="SSF56112">
    <property type="entry name" value="Protein kinase-like (PK-like)"/>
    <property type="match status" value="1"/>
</dbReference>
<accession>A0A316Z6W4</accession>
<dbReference type="PANTHER" id="PTHR44167">
    <property type="entry name" value="OVARIAN-SPECIFIC SERINE/THREONINE-PROTEIN KINASE LOK-RELATED"/>
    <property type="match status" value="1"/>
</dbReference>
<dbReference type="PANTHER" id="PTHR44167:SF23">
    <property type="entry name" value="CDC7 KINASE, ISOFORM A-RELATED"/>
    <property type="match status" value="1"/>
</dbReference>
<dbReference type="InterPro" id="IPR011009">
    <property type="entry name" value="Kinase-like_dom_sf"/>
</dbReference>
<proteinExistence type="predicted"/>
<keyword evidence="2" id="KW-0723">Serine/threonine-protein kinase</keyword>
<feature type="region of interest" description="Disordered" evidence="7">
    <location>
        <begin position="243"/>
        <end position="263"/>
    </location>
</feature>
<dbReference type="SMART" id="SM00220">
    <property type="entry name" value="S_TKc"/>
    <property type="match status" value="1"/>
</dbReference>
<dbReference type="Pfam" id="PF00069">
    <property type="entry name" value="Pkinase"/>
    <property type="match status" value="2"/>
</dbReference>
<keyword evidence="5 9" id="KW-0418">Kinase</keyword>
<protein>
    <recommendedName>
        <fullName evidence="1">non-specific serine/threonine protein kinase</fullName>
        <ecNumber evidence="1">2.7.11.1</ecNumber>
    </recommendedName>
</protein>
<keyword evidence="6" id="KW-0067">ATP-binding</keyword>
<name>A0A316Z6W4_9BASI</name>
<dbReference type="GO" id="GO:0004674">
    <property type="term" value="F:protein serine/threonine kinase activity"/>
    <property type="evidence" value="ECO:0007669"/>
    <property type="project" value="UniProtKB-KW"/>
</dbReference>
<dbReference type="STRING" id="58919.A0A316Z6W4"/>
<dbReference type="RefSeq" id="XP_025596182.1">
    <property type="nucleotide sequence ID" value="XM_025739077.1"/>
</dbReference>
<dbReference type="PROSITE" id="PS00108">
    <property type="entry name" value="PROTEIN_KINASE_ST"/>
    <property type="match status" value="1"/>
</dbReference>
<dbReference type="EC" id="2.7.11.1" evidence="1"/>
<evidence type="ECO:0000256" key="7">
    <source>
        <dbReference type="SAM" id="MobiDB-lite"/>
    </source>
</evidence>
<keyword evidence="4" id="KW-0547">Nucleotide-binding</keyword>
<keyword evidence="3" id="KW-0808">Transferase</keyword>
<dbReference type="EMBL" id="KZ819302">
    <property type="protein sequence ID" value="PWN95903.1"/>
    <property type="molecule type" value="Genomic_DNA"/>
</dbReference>
<dbReference type="CDD" id="cd14019">
    <property type="entry name" value="STKc_Cdc7"/>
    <property type="match status" value="1"/>
</dbReference>
<keyword evidence="10" id="KW-1185">Reference proteome</keyword>
<evidence type="ECO:0000256" key="4">
    <source>
        <dbReference type="ARBA" id="ARBA00022741"/>
    </source>
</evidence>
<dbReference type="AlphaFoldDB" id="A0A316Z6W4"/>
<dbReference type="GO" id="GO:0005634">
    <property type="term" value="C:nucleus"/>
    <property type="evidence" value="ECO:0007669"/>
    <property type="project" value="TreeGrafter"/>
</dbReference>